<gene>
    <name evidence="7" type="primary">chbG</name>
    <name evidence="7" type="ORF">JRU67_01480</name>
</gene>
<dbReference type="InterPro" id="IPR011330">
    <property type="entry name" value="Glyco_hydro/deAcase_b/a-brl"/>
</dbReference>
<evidence type="ECO:0000256" key="6">
    <source>
        <dbReference type="HAMAP-Rule" id="MF_01246"/>
    </source>
</evidence>
<dbReference type="Proteomes" id="UP000640299">
    <property type="component" value="Chromosome"/>
</dbReference>
<evidence type="ECO:0000313" key="8">
    <source>
        <dbReference type="Proteomes" id="UP000640299"/>
    </source>
</evidence>
<dbReference type="SUPFAM" id="SSF88713">
    <property type="entry name" value="Glycoside hydrolase/deacetylase"/>
    <property type="match status" value="1"/>
</dbReference>
<dbReference type="GO" id="GO:0016811">
    <property type="term" value="F:hydrolase activity, acting on carbon-nitrogen (but not peptide) bonds, in linear amides"/>
    <property type="evidence" value="ECO:0007669"/>
    <property type="project" value="UniProtKB-UniRule"/>
</dbReference>
<feature type="binding site" evidence="6">
    <location>
        <position position="123"/>
    </location>
    <ligand>
        <name>Mg(2+)</name>
        <dbReference type="ChEBI" id="CHEBI:18420"/>
    </ligand>
</feature>
<accession>A0AB37HX58</accession>
<proteinExistence type="inferred from homology"/>
<keyword evidence="5 6" id="KW-0119">Carbohydrate metabolism</keyword>
<dbReference type="PANTHER" id="PTHR31609">
    <property type="entry name" value="YDJC DEACETYLASE FAMILY MEMBER"/>
    <property type="match status" value="1"/>
</dbReference>
<evidence type="ECO:0000256" key="1">
    <source>
        <dbReference type="ARBA" id="ARBA00001946"/>
    </source>
</evidence>
<dbReference type="PANTHER" id="PTHR31609:SF1">
    <property type="entry name" value="CARBOHYDRATE DEACETYLASE"/>
    <property type="match status" value="1"/>
</dbReference>
<dbReference type="HAMAP" id="MF_01246">
    <property type="entry name" value="COD"/>
    <property type="match status" value="1"/>
</dbReference>
<keyword evidence="2 6" id="KW-0479">Metal-binding</keyword>
<dbReference type="EC" id="3.5.1.-" evidence="6"/>
<dbReference type="GO" id="GO:0046872">
    <property type="term" value="F:metal ion binding"/>
    <property type="evidence" value="ECO:0007669"/>
    <property type="project" value="UniProtKB-KW"/>
</dbReference>
<reference evidence="7" key="1">
    <citation type="submission" date="2021-02" db="EMBL/GenBank/DDBJ databases">
        <title>cfr and optrA-positive Staphylococcus spp.</title>
        <authorList>
            <person name="Chen L."/>
        </authorList>
    </citation>
    <scope>NUCLEOTIDE SEQUENCE</scope>
    <source>
        <strain evidence="7">GDQ20D70P</strain>
    </source>
</reference>
<dbReference type="Pfam" id="PF04794">
    <property type="entry name" value="YdjC"/>
    <property type="match status" value="1"/>
</dbReference>
<comment type="similarity">
    <text evidence="6">Belongs to the YdjC deacetylase family.</text>
</comment>
<dbReference type="AlphaFoldDB" id="A0AB37HX58"/>
<dbReference type="GO" id="GO:0019213">
    <property type="term" value="F:deacetylase activity"/>
    <property type="evidence" value="ECO:0007669"/>
    <property type="project" value="TreeGrafter"/>
</dbReference>
<dbReference type="GO" id="GO:0000272">
    <property type="term" value="P:polysaccharide catabolic process"/>
    <property type="evidence" value="ECO:0007669"/>
    <property type="project" value="InterPro"/>
</dbReference>
<name>A0AB37HX58_MAMSC</name>
<comment type="cofactor">
    <cofactor evidence="1 6">
        <name>Mg(2+)</name>
        <dbReference type="ChEBI" id="CHEBI:18420"/>
    </cofactor>
</comment>
<feature type="binding site" evidence="6">
    <location>
        <position position="59"/>
    </location>
    <ligand>
        <name>Mg(2+)</name>
        <dbReference type="ChEBI" id="CHEBI:18420"/>
    </ligand>
</feature>
<protein>
    <recommendedName>
        <fullName evidence="6">Carbohydrate deacetylase</fullName>
        <ecNumber evidence="6">3.5.1.-</ecNumber>
    </recommendedName>
</protein>
<comment type="subunit">
    <text evidence="6">Homodimer.</text>
</comment>
<dbReference type="RefSeq" id="WP_151359199.1">
    <property type="nucleotide sequence ID" value="NZ_CP065960.1"/>
</dbReference>
<dbReference type="EMBL" id="CP069389">
    <property type="protein sequence ID" value="QRN91525.1"/>
    <property type="molecule type" value="Genomic_DNA"/>
</dbReference>
<evidence type="ECO:0000313" key="7">
    <source>
        <dbReference type="EMBL" id="QRN91525.1"/>
    </source>
</evidence>
<evidence type="ECO:0000256" key="4">
    <source>
        <dbReference type="ARBA" id="ARBA00022842"/>
    </source>
</evidence>
<dbReference type="NCBIfam" id="NF002559">
    <property type="entry name" value="PRK02134.1"/>
    <property type="match status" value="1"/>
</dbReference>
<dbReference type="InterPro" id="IPR006879">
    <property type="entry name" value="YdjC-like"/>
</dbReference>
<evidence type="ECO:0000256" key="5">
    <source>
        <dbReference type="ARBA" id="ARBA00023277"/>
    </source>
</evidence>
<sequence>MKFIINADDFGYSNGVNYGIIDAHNNGILTSTTCLTNMPGFNHAVSLAKIHKNLGVGIHLTLTCGKPILNGLYSLVDSNGNFRDLSHYEQKFFIDESELYNEWKAQIEKFLSTGLVPTHLDSHHHVNNLDIIKPVFLKLATEYNLPVRNNFGDTRHYPEHKMVDYFEYHPEIILNSSDIIKEKYKEYDTVEIMCHPAYIDKFLRDHSSFTLPRIEELDFLTSAHATNLFNESNGITLINYSEL</sequence>
<comment type="function">
    <text evidence="6">Probably catalyzes the deacetylation of acetylated carbohydrates an important step in the degradation of oligosaccharides.</text>
</comment>
<keyword evidence="3 6" id="KW-0378">Hydrolase</keyword>
<evidence type="ECO:0000256" key="3">
    <source>
        <dbReference type="ARBA" id="ARBA00022801"/>
    </source>
</evidence>
<evidence type="ECO:0000256" key="2">
    <source>
        <dbReference type="ARBA" id="ARBA00022723"/>
    </source>
</evidence>
<dbReference type="InterPro" id="IPR022948">
    <property type="entry name" value="COD_ChbG_bac"/>
</dbReference>
<organism evidence="7 8">
    <name type="scientific">Mammaliicoccus sciuri</name>
    <name type="common">Staphylococcus sciuri</name>
    <dbReference type="NCBI Taxonomy" id="1296"/>
    <lineage>
        <taxon>Bacteria</taxon>
        <taxon>Bacillati</taxon>
        <taxon>Bacillota</taxon>
        <taxon>Bacilli</taxon>
        <taxon>Bacillales</taxon>
        <taxon>Staphylococcaceae</taxon>
        <taxon>Mammaliicoccus</taxon>
    </lineage>
</organism>
<dbReference type="Gene3D" id="3.20.20.370">
    <property type="entry name" value="Glycoside hydrolase/deacetylase"/>
    <property type="match status" value="1"/>
</dbReference>
<keyword evidence="4 6" id="KW-0460">Magnesium</keyword>
<dbReference type="CDD" id="cd10803">
    <property type="entry name" value="YdjC_EF3048_like"/>
    <property type="match status" value="1"/>
</dbReference>